<keyword evidence="6" id="KW-1133">Transmembrane helix</keyword>
<comment type="similarity">
    <text evidence="2">Belongs to the GMC oxidoreductase family.</text>
</comment>
<reference evidence="8" key="1">
    <citation type="submission" date="2023-01" db="EMBL/GenBank/DDBJ databases">
        <authorList>
            <person name="Piombo E."/>
        </authorList>
    </citation>
    <scope>NUCLEOTIDE SEQUENCE</scope>
</reference>
<dbReference type="PANTHER" id="PTHR42784">
    <property type="entry name" value="PYRANOSE 2-OXIDASE"/>
    <property type="match status" value="1"/>
</dbReference>
<evidence type="ECO:0000313" key="9">
    <source>
        <dbReference type="Proteomes" id="UP001160390"/>
    </source>
</evidence>
<dbReference type="InterPro" id="IPR051473">
    <property type="entry name" value="P2Ox-like"/>
</dbReference>
<sequence length="255" mass="28652">MGIDKLDNIIYSGLVKEKNGEGATLDIILNCIIEKLYTDKEGRVHLVKTSKGVISLLTDETSIVLCAGTNKVKAFPNMTLLLNSFNNTKETIGKQVTSYFLTYLYKLEIAAYYLASENLKTKQQYYIQITAIYSLNPKEDANNIARDYRGAAKRLNKVYRFYLHNAYTHSLIATDKIRPNISNIRIPSIVHEASTAFVGSKEAGGSVNKYSRLHGIHNIYIIGGALFLTAGSWNLILIIYRFTQHLARHLSQPVV</sequence>
<dbReference type="Proteomes" id="UP001160390">
    <property type="component" value="Unassembled WGS sequence"/>
</dbReference>
<dbReference type="InterPro" id="IPR007867">
    <property type="entry name" value="GMC_OxRtase_C"/>
</dbReference>
<feature type="transmembrane region" description="Helical" evidence="6">
    <location>
        <begin position="219"/>
        <end position="240"/>
    </location>
</feature>
<keyword evidence="5" id="KW-0560">Oxidoreductase</keyword>
<evidence type="ECO:0000256" key="6">
    <source>
        <dbReference type="SAM" id="Phobius"/>
    </source>
</evidence>
<dbReference type="Gene3D" id="3.50.50.60">
    <property type="entry name" value="FAD/NAD(P)-binding domain"/>
    <property type="match status" value="1"/>
</dbReference>
<dbReference type="InterPro" id="IPR036188">
    <property type="entry name" value="FAD/NAD-bd_sf"/>
</dbReference>
<protein>
    <recommendedName>
        <fullName evidence="7">Glucose-methanol-choline oxidoreductase C-terminal domain-containing protein</fullName>
    </recommendedName>
</protein>
<feature type="domain" description="Glucose-methanol-choline oxidoreductase C-terminal" evidence="7">
    <location>
        <begin position="140"/>
        <end position="240"/>
    </location>
</feature>
<dbReference type="AlphaFoldDB" id="A0AA35M758"/>
<dbReference type="GO" id="GO:0016614">
    <property type="term" value="F:oxidoreductase activity, acting on CH-OH group of donors"/>
    <property type="evidence" value="ECO:0007669"/>
    <property type="project" value="InterPro"/>
</dbReference>
<keyword evidence="6" id="KW-0472">Membrane</keyword>
<keyword evidence="3" id="KW-0285">Flavoprotein</keyword>
<comment type="caution">
    <text evidence="8">The sequence shown here is derived from an EMBL/GenBank/DDBJ whole genome shotgun (WGS) entry which is preliminary data.</text>
</comment>
<evidence type="ECO:0000259" key="7">
    <source>
        <dbReference type="Pfam" id="PF05199"/>
    </source>
</evidence>
<comment type="cofactor">
    <cofactor evidence="1">
        <name>FAD</name>
        <dbReference type="ChEBI" id="CHEBI:57692"/>
    </cofactor>
</comment>
<dbReference type="EMBL" id="CABFNP030001113">
    <property type="protein sequence ID" value="CAI6091370.1"/>
    <property type="molecule type" value="Genomic_DNA"/>
</dbReference>
<accession>A0AA35M758</accession>
<evidence type="ECO:0000256" key="2">
    <source>
        <dbReference type="ARBA" id="ARBA00010790"/>
    </source>
</evidence>
<gene>
    <name evidence="8" type="ORF">CCHLO57077_00018935</name>
</gene>
<keyword evidence="9" id="KW-1185">Reference proteome</keyword>
<proteinExistence type="inferred from homology"/>
<name>A0AA35M758_9HYPO</name>
<organism evidence="8 9">
    <name type="scientific">Clonostachys chloroleuca</name>
    <dbReference type="NCBI Taxonomy" id="1926264"/>
    <lineage>
        <taxon>Eukaryota</taxon>
        <taxon>Fungi</taxon>
        <taxon>Dikarya</taxon>
        <taxon>Ascomycota</taxon>
        <taxon>Pezizomycotina</taxon>
        <taxon>Sordariomycetes</taxon>
        <taxon>Hypocreomycetidae</taxon>
        <taxon>Hypocreales</taxon>
        <taxon>Bionectriaceae</taxon>
        <taxon>Clonostachys</taxon>
    </lineage>
</organism>
<keyword evidence="4" id="KW-0274">FAD</keyword>
<evidence type="ECO:0000256" key="4">
    <source>
        <dbReference type="ARBA" id="ARBA00022827"/>
    </source>
</evidence>
<dbReference type="SUPFAM" id="SSF51905">
    <property type="entry name" value="FAD/NAD(P)-binding domain"/>
    <property type="match status" value="1"/>
</dbReference>
<evidence type="ECO:0000256" key="1">
    <source>
        <dbReference type="ARBA" id="ARBA00001974"/>
    </source>
</evidence>
<keyword evidence="6" id="KW-0812">Transmembrane</keyword>
<evidence type="ECO:0000256" key="5">
    <source>
        <dbReference type="ARBA" id="ARBA00023002"/>
    </source>
</evidence>
<evidence type="ECO:0000256" key="3">
    <source>
        <dbReference type="ARBA" id="ARBA00022630"/>
    </source>
</evidence>
<dbReference type="PANTHER" id="PTHR42784:SF1">
    <property type="entry name" value="PYRANOSE 2-OXIDASE"/>
    <property type="match status" value="1"/>
</dbReference>
<evidence type="ECO:0000313" key="8">
    <source>
        <dbReference type="EMBL" id="CAI6091370.1"/>
    </source>
</evidence>
<dbReference type="Pfam" id="PF05199">
    <property type="entry name" value="GMC_oxred_C"/>
    <property type="match status" value="1"/>
</dbReference>